<feature type="signal peptide" evidence="2">
    <location>
        <begin position="1"/>
        <end position="23"/>
    </location>
</feature>
<dbReference type="PROSITE" id="PS51257">
    <property type="entry name" value="PROKAR_LIPOPROTEIN"/>
    <property type="match status" value="1"/>
</dbReference>
<feature type="chain" id="PRO_5039123581" evidence="2">
    <location>
        <begin position="24"/>
        <end position="332"/>
    </location>
</feature>
<dbReference type="EMBL" id="VDFR01000283">
    <property type="protein sequence ID" value="TNC22011.1"/>
    <property type="molecule type" value="Genomic_DNA"/>
</dbReference>
<dbReference type="InterPro" id="IPR002491">
    <property type="entry name" value="ABC_transptr_periplasmic_BD"/>
</dbReference>
<dbReference type="SUPFAM" id="SSF53807">
    <property type="entry name" value="Helical backbone' metal receptor"/>
    <property type="match status" value="1"/>
</dbReference>
<gene>
    <name evidence="4" type="ORF">FHE65_36045</name>
</gene>
<sequence length="332" mass="34640">MNSRILRATAAAALLASVLTACAGSGADGKRTAAAAPGFPHTVMNCGTEVTFDAPPERIVLLTSSAVPYLAELGLLDRVVARAGAYPDAYYDQATQDALDAIPLLTDELDTSGHLQISKETVLAQRPDLVLGQVPNLERATLASAGIPLLEQPALCPEGVTDLSFEDVAEQMTTYAAVFGIPDTGERAAAAVRDRVAALTSGAAIADAAERRTAAVLYPTVGGGTIYAYGTRSMAHPQLEAAGLENVFGDVDERVFEVSREELIGRNPDVLVLLHSDGDAVAVEDAITSLNGAQAITAVARGEILVQLFNFTEPPTPLSIDGLSAIVERFGR</sequence>
<evidence type="ECO:0000256" key="2">
    <source>
        <dbReference type="SAM" id="SignalP"/>
    </source>
</evidence>
<dbReference type="Pfam" id="PF01497">
    <property type="entry name" value="Peripla_BP_2"/>
    <property type="match status" value="1"/>
</dbReference>
<organism evidence="4 5">
    <name type="scientific">Mumia zhuanghuii</name>
    <dbReference type="NCBI Taxonomy" id="2585211"/>
    <lineage>
        <taxon>Bacteria</taxon>
        <taxon>Bacillati</taxon>
        <taxon>Actinomycetota</taxon>
        <taxon>Actinomycetes</taxon>
        <taxon>Propionibacteriales</taxon>
        <taxon>Nocardioidaceae</taxon>
        <taxon>Mumia</taxon>
    </lineage>
</organism>
<dbReference type="Gene3D" id="3.40.50.1980">
    <property type="entry name" value="Nitrogenase molybdenum iron protein domain"/>
    <property type="match status" value="2"/>
</dbReference>
<protein>
    <submittedName>
        <fullName evidence="4">ABC transporter substrate-binding protein</fullName>
    </submittedName>
</protein>
<evidence type="ECO:0000259" key="3">
    <source>
        <dbReference type="PROSITE" id="PS50983"/>
    </source>
</evidence>
<accession>A0A5C4LY30</accession>
<dbReference type="AlphaFoldDB" id="A0A5C4LY30"/>
<dbReference type="PROSITE" id="PS50983">
    <property type="entry name" value="FE_B12_PBP"/>
    <property type="match status" value="1"/>
</dbReference>
<comment type="caution">
    <text evidence="4">The sequence shown here is derived from an EMBL/GenBank/DDBJ whole genome shotgun (WGS) entry which is preliminary data.</text>
</comment>
<evidence type="ECO:0000256" key="1">
    <source>
        <dbReference type="ARBA" id="ARBA00008814"/>
    </source>
</evidence>
<dbReference type="PANTHER" id="PTHR30535">
    <property type="entry name" value="VITAMIN B12-BINDING PROTEIN"/>
    <property type="match status" value="1"/>
</dbReference>
<dbReference type="Proteomes" id="UP000306740">
    <property type="component" value="Unassembled WGS sequence"/>
</dbReference>
<dbReference type="RefSeq" id="WP_139107531.1">
    <property type="nucleotide sequence ID" value="NZ_VDFR01000283.1"/>
</dbReference>
<feature type="domain" description="Fe/B12 periplasmic-binding" evidence="3">
    <location>
        <begin position="58"/>
        <end position="332"/>
    </location>
</feature>
<evidence type="ECO:0000313" key="5">
    <source>
        <dbReference type="Proteomes" id="UP000306740"/>
    </source>
</evidence>
<dbReference type="InterPro" id="IPR050902">
    <property type="entry name" value="ABC_Transporter_SBP"/>
</dbReference>
<evidence type="ECO:0000313" key="4">
    <source>
        <dbReference type="EMBL" id="TNC22011.1"/>
    </source>
</evidence>
<dbReference type="PANTHER" id="PTHR30535:SF7">
    <property type="entry name" value="IRON(III) DICITRATE-BINDING PROTEIN"/>
    <property type="match status" value="1"/>
</dbReference>
<dbReference type="OrthoDB" id="9797850at2"/>
<reference evidence="4 5" key="1">
    <citation type="submission" date="2019-05" db="EMBL/GenBank/DDBJ databases">
        <title>Mumia sp. nov., isolated from the intestinal contents of plateau pika (Ochotona curzoniae) in the Qinghai-Tibet plateau of China.</title>
        <authorList>
            <person name="Tian Z."/>
        </authorList>
    </citation>
    <scope>NUCLEOTIDE SEQUENCE [LARGE SCALE GENOMIC DNA]</scope>
    <source>
        <strain evidence="5">527</strain>
    </source>
</reference>
<comment type="similarity">
    <text evidence="1">Belongs to the bacterial solute-binding protein 8 family.</text>
</comment>
<proteinExistence type="inferred from homology"/>
<name>A0A5C4LY30_9ACTN</name>
<keyword evidence="2" id="KW-0732">Signal</keyword>